<keyword evidence="2" id="KW-1185">Reference proteome</keyword>
<dbReference type="Gene3D" id="3.40.50.1000">
    <property type="entry name" value="HAD superfamily/HAD-like"/>
    <property type="match status" value="1"/>
</dbReference>
<dbReference type="InterPro" id="IPR023214">
    <property type="entry name" value="HAD_sf"/>
</dbReference>
<dbReference type="SUPFAM" id="SSF56784">
    <property type="entry name" value="HAD-like"/>
    <property type="match status" value="1"/>
</dbReference>
<dbReference type="AlphaFoldDB" id="A0A7C9J0D2"/>
<sequence length="211" mass="22896">MIDTVLIDTVLFDVGGVLTVDPWQALWLTGGDGLADRLGLDHERVDAIGERLWPDYSLRVRDEADYWRDFGRALGREIPAEAVAAAEHSTLRSDPAAGRAVGLLAGHGVTVGFISDNTSFWFPKQMRLIGEVAEIRSDHVFLSYLLGVSKQTPGTGLFEIAARTLDPSRTLVVDDRAHNIGRAASAGFRTRFHALGGDIGLLDAVRESVGM</sequence>
<accession>A0A7C9J0D2</accession>
<gene>
    <name evidence="1" type="ORF">GT755_02370</name>
</gene>
<dbReference type="RefSeq" id="WP_161478019.1">
    <property type="nucleotide sequence ID" value="NZ_WXEW01000001.1"/>
</dbReference>
<dbReference type="PANTHER" id="PTHR43611">
    <property type="entry name" value="ALPHA-D-GLUCOSE 1-PHOSPHATE PHOSPHATASE"/>
    <property type="match status" value="1"/>
</dbReference>
<dbReference type="PANTHER" id="PTHR43611:SF3">
    <property type="entry name" value="FLAVIN MONONUCLEOTIDE HYDROLASE 1, CHLOROPLATIC"/>
    <property type="match status" value="1"/>
</dbReference>
<dbReference type="EMBL" id="WXEW01000001">
    <property type="protein sequence ID" value="NAS20525.1"/>
    <property type="molecule type" value="Genomic_DNA"/>
</dbReference>
<proteinExistence type="predicted"/>
<dbReference type="Proteomes" id="UP000479526">
    <property type="component" value="Unassembled WGS sequence"/>
</dbReference>
<evidence type="ECO:0008006" key="3">
    <source>
        <dbReference type="Google" id="ProtNLM"/>
    </source>
</evidence>
<evidence type="ECO:0000313" key="1">
    <source>
        <dbReference type="EMBL" id="NAS20525.1"/>
    </source>
</evidence>
<name>A0A7C9J0D2_9ACTN</name>
<protein>
    <recommendedName>
        <fullName evidence="3">HAD family phosphatase</fullName>
    </recommendedName>
</protein>
<comment type="caution">
    <text evidence="1">The sequence shown here is derived from an EMBL/GenBank/DDBJ whole genome shotgun (WGS) entry which is preliminary data.</text>
</comment>
<organism evidence="1 2">
    <name type="scientific">Herbidospora solisilvae</name>
    <dbReference type="NCBI Taxonomy" id="2696284"/>
    <lineage>
        <taxon>Bacteria</taxon>
        <taxon>Bacillati</taxon>
        <taxon>Actinomycetota</taxon>
        <taxon>Actinomycetes</taxon>
        <taxon>Streptosporangiales</taxon>
        <taxon>Streptosporangiaceae</taxon>
        <taxon>Herbidospora</taxon>
    </lineage>
</organism>
<reference evidence="1 2" key="1">
    <citation type="submission" date="2020-01" db="EMBL/GenBank/DDBJ databases">
        <title>Herbidospora sp. NEAU-GS84 nov., a novel actinomycete isolated from soil.</title>
        <authorList>
            <person name="Han L."/>
        </authorList>
    </citation>
    <scope>NUCLEOTIDE SEQUENCE [LARGE SCALE GENOMIC DNA]</scope>
    <source>
        <strain evidence="1 2">NEAU-GS84</strain>
    </source>
</reference>
<dbReference type="InterPro" id="IPR036412">
    <property type="entry name" value="HAD-like_sf"/>
</dbReference>
<evidence type="ECO:0000313" key="2">
    <source>
        <dbReference type="Proteomes" id="UP000479526"/>
    </source>
</evidence>